<organism evidence="3">
    <name type="scientific">marine metagenome</name>
    <dbReference type="NCBI Taxonomy" id="408172"/>
    <lineage>
        <taxon>unclassified sequences</taxon>
        <taxon>metagenomes</taxon>
        <taxon>ecological metagenomes</taxon>
    </lineage>
</organism>
<evidence type="ECO:0000259" key="2">
    <source>
        <dbReference type="Pfam" id="PF09834"/>
    </source>
</evidence>
<proteinExistence type="predicted"/>
<feature type="domain" description="DUF2061" evidence="2">
    <location>
        <begin position="71"/>
        <end position="121"/>
    </location>
</feature>
<sequence length="143" mass="17244">MNLNSRHLLKAITWRIIGTMDTLVLAYIFIGSIRIGFMISIVEILTKTLLYFYHEKFWFKSTVIKSRKRHMYKTFSWRFIATCDTIFLGFIFTSNFVIGFKFGGLELLTKMFLYYIHERVWYRISFGLDKHRRIKTNSRLKSK</sequence>
<dbReference type="AlphaFoldDB" id="A0A382X4Q8"/>
<dbReference type="InterPro" id="IPR018638">
    <property type="entry name" value="DUF2061_membrane"/>
</dbReference>
<name>A0A382X4Q8_9ZZZZ</name>
<evidence type="ECO:0000313" key="3">
    <source>
        <dbReference type="EMBL" id="SVD66187.1"/>
    </source>
</evidence>
<keyword evidence="1" id="KW-1133">Transmembrane helix</keyword>
<dbReference type="Pfam" id="PF09834">
    <property type="entry name" value="DUF2061"/>
    <property type="match status" value="2"/>
</dbReference>
<evidence type="ECO:0000256" key="1">
    <source>
        <dbReference type="SAM" id="Phobius"/>
    </source>
</evidence>
<keyword evidence="1" id="KW-0472">Membrane</keyword>
<protein>
    <recommendedName>
        <fullName evidence="2">DUF2061 domain-containing protein</fullName>
    </recommendedName>
</protein>
<keyword evidence="1" id="KW-0812">Transmembrane</keyword>
<dbReference type="EMBL" id="UINC01165030">
    <property type="protein sequence ID" value="SVD66187.1"/>
    <property type="molecule type" value="Genomic_DNA"/>
</dbReference>
<accession>A0A382X4Q8</accession>
<reference evidence="3" key="1">
    <citation type="submission" date="2018-05" db="EMBL/GenBank/DDBJ databases">
        <authorList>
            <person name="Lanie J.A."/>
            <person name="Ng W.-L."/>
            <person name="Kazmierczak K.M."/>
            <person name="Andrzejewski T.M."/>
            <person name="Davidsen T.M."/>
            <person name="Wayne K.J."/>
            <person name="Tettelin H."/>
            <person name="Glass J.I."/>
            <person name="Rusch D."/>
            <person name="Podicherti R."/>
            <person name="Tsui H.-C.T."/>
            <person name="Winkler M.E."/>
        </authorList>
    </citation>
    <scope>NUCLEOTIDE SEQUENCE</scope>
</reference>
<feature type="domain" description="DUF2061" evidence="2">
    <location>
        <begin position="8"/>
        <end position="58"/>
    </location>
</feature>
<feature type="transmembrane region" description="Helical" evidence="1">
    <location>
        <begin position="12"/>
        <end position="30"/>
    </location>
</feature>
<gene>
    <name evidence="3" type="ORF">METZ01_LOCUS419041</name>
</gene>
<feature type="transmembrane region" description="Helical" evidence="1">
    <location>
        <begin position="36"/>
        <end position="54"/>
    </location>
</feature>
<feature type="transmembrane region" description="Helical" evidence="1">
    <location>
        <begin position="75"/>
        <end position="92"/>
    </location>
</feature>